<gene>
    <name evidence="2" type="ORF">ElyMa_004738500</name>
</gene>
<evidence type="ECO:0000313" key="2">
    <source>
        <dbReference type="EMBL" id="GFS07669.1"/>
    </source>
</evidence>
<dbReference type="EMBL" id="BMAT01009500">
    <property type="protein sequence ID" value="GFS07669.1"/>
    <property type="molecule type" value="Genomic_DNA"/>
</dbReference>
<feature type="compositionally biased region" description="Polar residues" evidence="1">
    <location>
        <begin position="81"/>
        <end position="90"/>
    </location>
</feature>
<evidence type="ECO:0000256" key="1">
    <source>
        <dbReference type="SAM" id="MobiDB-lite"/>
    </source>
</evidence>
<name>A0AAV4IB16_9GAST</name>
<dbReference type="Proteomes" id="UP000762676">
    <property type="component" value="Unassembled WGS sequence"/>
</dbReference>
<keyword evidence="3" id="KW-1185">Reference proteome</keyword>
<sequence length="173" mass="18480">MDPISRTIWKSSLGPEFFEGDSSSSGSGGGANYGMEAISNYIVQSMFKPQPYDPRPAFSHSQPTFTSSNVVTPSAVDPSKDTSNLVNPYNSAPFAASPPTSANSVVSPAAPMPTGLTPTSASSPPNTDSGPDQISFSSGTSASVPFSPMRTTRRNDFFQTFMMMRMLEMMEFF</sequence>
<proteinExistence type="predicted"/>
<feature type="compositionally biased region" description="Polar residues" evidence="1">
    <location>
        <begin position="116"/>
        <end position="144"/>
    </location>
</feature>
<comment type="caution">
    <text evidence="2">The sequence shown here is derived from an EMBL/GenBank/DDBJ whole genome shotgun (WGS) entry which is preliminary data.</text>
</comment>
<reference evidence="2 3" key="1">
    <citation type="journal article" date="2021" name="Elife">
        <title>Chloroplast acquisition without the gene transfer in kleptoplastic sea slugs, Plakobranchus ocellatus.</title>
        <authorList>
            <person name="Maeda T."/>
            <person name="Takahashi S."/>
            <person name="Yoshida T."/>
            <person name="Shimamura S."/>
            <person name="Takaki Y."/>
            <person name="Nagai Y."/>
            <person name="Toyoda A."/>
            <person name="Suzuki Y."/>
            <person name="Arimoto A."/>
            <person name="Ishii H."/>
            <person name="Satoh N."/>
            <person name="Nishiyama T."/>
            <person name="Hasebe M."/>
            <person name="Maruyama T."/>
            <person name="Minagawa J."/>
            <person name="Obokata J."/>
            <person name="Shigenobu S."/>
        </authorList>
    </citation>
    <scope>NUCLEOTIDE SEQUENCE [LARGE SCALE GENOMIC DNA]</scope>
</reference>
<protein>
    <submittedName>
        <fullName evidence="2">Uncharacterized protein</fullName>
    </submittedName>
</protein>
<evidence type="ECO:0000313" key="3">
    <source>
        <dbReference type="Proteomes" id="UP000762676"/>
    </source>
</evidence>
<feature type="compositionally biased region" description="Polar residues" evidence="1">
    <location>
        <begin position="59"/>
        <end position="72"/>
    </location>
</feature>
<feature type="compositionally biased region" description="Low complexity" evidence="1">
    <location>
        <begin position="91"/>
        <end position="104"/>
    </location>
</feature>
<organism evidence="2 3">
    <name type="scientific">Elysia marginata</name>
    <dbReference type="NCBI Taxonomy" id="1093978"/>
    <lineage>
        <taxon>Eukaryota</taxon>
        <taxon>Metazoa</taxon>
        <taxon>Spiralia</taxon>
        <taxon>Lophotrochozoa</taxon>
        <taxon>Mollusca</taxon>
        <taxon>Gastropoda</taxon>
        <taxon>Heterobranchia</taxon>
        <taxon>Euthyneura</taxon>
        <taxon>Panpulmonata</taxon>
        <taxon>Sacoglossa</taxon>
        <taxon>Placobranchoidea</taxon>
        <taxon>Plakobranchidae</taxon>
        <taxon>Elysia</taxon>
    </lineage>
</organism>
<dbReference type="AlphaFoldDB" id="A0AAV4IB16"/>
<accession>A0AAV4IB16</accession>
<feature type="region of interest" description="Disordered" evidence="1">
    <location>
        <begin position="14"/>
        <end position="34"/>
    </location>
</feature>
<feature type="region of interest" description="Disordered" evidence="1">
    <location>
        <begin position="49"/>
        <end position="149"/>
    </location>
</feature>